<organism evidence="3">
    <name type="scientific">Enterobius vermicularis</name>
    <name type="common">Human pinworm</name>
    <dbReference type="NCBI Taxonomy" id="51028"/>
    <lineage>
        <taxon>Eukaryota</taxon>
        <taxon>Metazoa</taxon>
        <taxon>Ecdysozoa</taxon>
        <taxon>Nematoda</taxon>
        <taxon>Chromadorea</taxon>
        <taxon>Rhabditida</taxon>
        <taxon>Spirurina</taxon>
        <taxon>Oxyuridomorpha</taxon>
        <taxon>Oxyuroidea</taxon>
        <taxon>Oxyuridae</taxon>
        <taxon>Enterobius</taxon>
    </lineage>
</organism>
<reference evidence="3" key="1">
    <citation type="submission" date="2017-02" db="UniProtKB">
        <authorList>
            <consortium name="WormBaseParasite"/>
        </authorList>
    </citation>
    <scope>IDENTIFICATION</scope>
</reference>
<reference evidence="1 2" key="2">
    <citation type="submission" date="2018-10" db="EMBL/GenBank/DDBJ databases">
        <authorList>
            <consortium name="Pathogen Informatics"/>
        </authorList>
    </citation>
    <scope>NUCLEOTIDE SEQUENCE [LARGE SCALE GENOMIC DNA]</scope>
</reference>
<dbReference type="PANTHER" id="PTHR16469">
    <property type="entry name" value="UBIQUITIN-ASSOCIATED AND SH3 DOMAIN-CONTAINING BA-RELATED"/>
    <property type="match status" value="1"/>
</dbReference>
<accession>A0A0N4VB30</accession>
<dbReference type="WBParaSite" id="EVEC_0000772701-mRNA-1">
    <property type="protein sequence ID" value="EVEC_0000772701-mRNA-1"/>
    <property type="gene ID" value="EVEC_0000772701"/>
</dbReference>
<keyword evidence="2" id="KW-1185">Reference proteome</keyword>
<dbReference type="SUPFAM" id="SSF53254">
    <property type="entry name" value="Phosphoglycerate mutase-like"/>
    <property type="match status" value="1"/>
</dbReference>
<dbReference type="OrthoDB" id="414418at2759"/>
<evidence type="ECO:0000313" key="2">
    <source>
        <dbReference type="Proteomes" id="UP000274131"/>
    </source>
</evidence>
<dbReference type="Gene3D" id="3.40.50.1240">
    <property type="entry name" value="Phosphoglycerate mutase-like"/>
    <property type="match status" value="1"/>
</dbReference>
<proteinExistence type="predicted"/>
<dbReference type="PANTHER" id="PTHR16469:SF27">
    <property type="entry name" value="UBIQUITIN-ASSOCIATED AND SH3 DOMAIN-CONTAINING BA-RELATED"/>
    <property type="match status" value="1"/>
</dbReference>
<protein>
    <submittedName>
        <fullName evidence="3">Histidine phosphatase family protein</fullName>
    </submittedName>
</protein>
<dbReference type="GO" id="GO:0016791">
    <property type="term" value="F:phosphatase activity"/>
    <property type="evidence" value="ECO:0007669"/>
    <property type="project" value="UniProtKB-ARBA"/>
</dbReference>
<dbReference type="Proteomes" id="UP000274131">
    <property type="component" value="Unassembled WGS sequence"/>
</dbReference>
<dbReference type="CDD" id="cd07067">
    <property type="entry name" value="HP_PGM_like"/>
    <property type="match status" value="1"/>
</dbReference>
<dbReference type="AlphaFoldDB" id="A0A0N4VB30"/>
<dbReference type="InterPro" id="IPR013078">
    <property type="entry name" value="His_Pase_superF_clade-1"/>
</dbReference>
<name>A0A0N4VB30_ENTVE</name>
<dbReference type="EMBL" id="UXUI01008823">
    <property type="protein sequence ID" value="VDD92460.1"/>
    <property type="molecule type" value="Genomic_DNA"/>
</dbReference>
<evidence type="ECO:0000313" key="3">
    <source>
        <dbReference type="WBParaSite" id="EVEC_0000772701-mRNA-1"/>
    </source>
</evidence>
<dbReference type="InterPro" id="IPR029033">
    <property type="entry name" value="His_PPase_superfam"/>
</dbReference>
<dbReference type="SMART" id="SM00855">
    <property type="entry name" value="PGAM"/>
    <property type="match status" value="1"/>
</dbReference>
<sequence>MEMHRKVALNTILLTSNGTHGFRKTTTIYAVRHGEREDNINRLWRHELYKLSRFEKDDSPLSERGVFQAEECAYRFSKTHFDHVFSSPFDRCMETTARILGGRWTKIKVEPGLAEILCMCMNPAGFRDVGSLRKDYVNIDTRYEPRLISLLKVYQRESLNYADEQVRNDSVCLPRVRETLRHILNNYSGCILIVSHGAVIAAIHKVLIGRWCSVGQATVSKFTRIDSGSFVCEYSGDASHLADQTNLRAF</sequence>
<evidence type="ECO:0000313" key="1">
    <source>
        <dbReference type="EMBL" id="VDD92460.1"/>
    </source>
</evidence>
<dbReference type="STRING" id="51028.A0A0N4VB30"/>
<gene>
    <name evidence="1" type="ORF">EVEC_LOCUS7211</name>
</gene>
<dbReference type="Pfam" id="PF00300">
    <property type="entry name" value="His_Phos_1"/>
    <property type="match status" value="1"/>
</dbReference>
<dbReference type="InterPro" id="IPR051710">
    <property type="entry name" value="Phosphatase_SH3-domain"/>
</dbReference>